<sequence length="186" mass="18885">MMRRVTGSKGRQGAARGILGLLAALAAAPLCAQGSGGLDPLLADLAGSDPQARLGAAYAACLAGDGDSAKTDAIFTGAGWDRIAEPEMGVVEFTGPDRRQFAMIQDVDGFCMVLDEGTGTDAARIVLNGVVAAAGYQSKPVQQPGGDCPLTELKPGLVAELTSSGNDPVCETPGSSGVRFSWETAE</sequence>
<feature type="region of interest" description="Disordered" evidence="1">
    <location>
        <begin position="165"/>
        <end position="186"/>
    </location>
</feature>
<dbReference type="AlphaFoldDB" id="A0A3P5WS90"/>
<name>A0A3P5WS90_9RHOB</name>
<dbReference type="OrthoDB" id="7863102at2"/>
<gene>
    <name evidence="3" type="ORF">XINFAN_01237</name>
</gene>
<organism evidence="3 4">
    <name type="scientific">Pseudogemmobacter humi</name>
    <dbReference type="NCBI Taxonomy" id="2483812"/>
    <lineage>
        <taxon>Bacteria</taxon>
        <taxon>Pseudomonadati</taxon>
        <taxon>Pseudomonadota</taxon>
        <taxon>Alphaproteobacteria</taxon>
        <taxon>Rhodobacterales</taxon>
        <taxon>Paracoccaceae</taxon>
        <taxon>Pseudogemmobacter</taxon>
    </lineage>
</organism>
<evidence type="ECO:0000256" key="1">
    <source>
        <dbReference type="SAM" id="MobiDB-lite"/>
    </source>
</evidence>
<keyword evidence="2" id="KW-0732">Signal</keyword>
<evidence type="ECO:0000313" key="4">
    <source>
        <dbReference type="Proteomes" id="UP000277498"/>
    </source>
</evidence>
<feature type="signal peptide" evidence="2">
    <location>
        <begin position="1"/>
        <end position="32"/>
    </location>
</feature>
<dbReference type="RefSeq" id="WP_124085662.1">
    <property type="nucleotide sequence ID" value="NZ_UXAW01000051.1"/>
</dbReference>
<protein>
    <submittedName>
        <fullName evidence="3">Uncharacterized protein</fullName>
    </submittedName>
</protein>
<accession>A0A3P5WS90</accession>
<dbReference type="Proteomes" id="UP000277498">
    <property type="component" value="Unassembled WGS sequence"/>
</dbReference>
<evidence type="ECO:0000256" key="2">
    <source>
        <dbReference type="SAM" id="SignalP"/>
    </source>
</evidence>
<evidence type="ECO:0000313" key="3">
    <source>
        <dbReference type="EMBL" id="VDC24558.1"/>
    </source>
</evidence>
<feature type="chain" id="PRO_5018331143" evidence="2">
    <location>
        <begin position="33"/>
        <end position="186"/>
    </location>
</feature>
<keyword evidence="4" id="KW-1185">Reference proteome</keyword>
<reference evidence="3 4" key="1">
    <citation type="submission" date="2018-11" db="EMBL/GenBank/DDBJ databases">
        <authorList>
            <person name="Criscuolo A."/>
        </authorList>
    </citation>
    <scope>NUCLEOTIDE SEQUENCE [LARGE SCALE GENOMIC DNA]</scope>
    <source>
        <strain evidence="3">ACIP111625</strain>
    </source>
</reference>
<dbReference type="EMBL" id="UXAW01000051">
    <property type="protein sequence ID" value="VDC24558.1"/>
    <property type="molecule type" value="Genomic_DNA"/>
</dbReference>
<proteinExistence type="predicted"/>